<dbReference type="GO" id="GO:0005829">
    <property type="term" value="C:cytosol"/>
    <property type="evidence" value="ECO:0007669"/>
    <property type="project" value="TreeGrafter"/>
</dbReference>
<protein>
    <submittedName>
        <fullName evidence="3">Centrosomal protein 295</fullName>
    </submittedName>
</protein>
<dbReference type="Bgee" id="ENSOCUG00000029678">
    <property type="expression patterns" value="Expressed in testis and 15 other cell types or tissues"/>
</dbReference>
<keyword evidence="4" id="KW-1185">Reference proteome</keyword>
<accession>A0A5F9CTF6</accession>
<reference evidence="3" key="2">
    <citation type="submission" date="2025-08" db="UniProtKB">
        <authorList>
            <consortium name="Ensembl"/>
        </authorList>
    </citation>
    <scope>IDENTIFICATION</scope>
    <source>
        <strain evidence="3">Thorbecke</strain>
    </source>
</reference>
<feature type="region of interest" description="Disordered" evidence="2">
    <location>
        <begin position="989"/>
        <end position="1008"/>
    </location>
</feature>
<dbReference type="GO" id="GO:1990498">
    <property type="term" value="C:mitotic spindle microtubule"/>
    <property type="evidence" value="ECO:0007669"/>
    <property type="project" value="Ensembl"/>
</dbReference>
<evidence type="ECO:0000256" key="2">
    <source>
        <dbReference type="SAM" id="MobiDB-lite"/>
    </source>
</evidence>
<feature type="region of interest" description="Disordered" evidence="2">
    <location>
        <begin position="1710"/>
        <end position="1732"/>
    </location>
</feature>
<dbReference type="Ensembl" id="ENSOCUT00000040995.1">
    <property type="protein sequence ID" value="ENSOCUP00000036923.1"/>
    <property type="gene ID" value="ENSOCUG00000029678.2"/>
</dbReference>
<name>A0A5F9CTF6_RABIT</name>
<keyword evidence="1" id="KW-0175">Coiled coil</keyword>
<feature type="coiled-coil region" evidence="1">
    <location>
        <begin position="1044"/>
        <end position="1071"/>
    </location>
</feature>
<dbReference type="EMBL" id="AAGW02008739">
    <property type="status" value="NOT_ANNOTATED_CDS"/>
    <property type="molecule type" value="Genomic_DNA"/>
</dbReference>
<feature type="region of interest" description="Disordered" evidence="2">
    <location>
        <begin position="1085"/>
        <end position="1108"/>
    </location>
</feature>
<feature type="region of interest" description="Disordered" evidence="2">
    <location>
        <begin position="677"/>
        <end position="703"/>
    </location>
</feature>
<evidence type="ECO:0000313" key="4">
    <source>
        <dbReference type="Proteomes" id="UP000001811"/>
    </source>
</evidence>
<evidence type="ECO:0000256" key="1">
    <source>
        <dbReference type="SAM" id="Coils"/>
    </source>
</evidence>
<evidence type="ECO:0000313" key="3">
    <source>
        <dbReference type="Ensembl" id="ENSOCUP00000036923.1"/>
    </source>
</evidence>
<dbReference type="GO" id="GO:0010825">
    <property type="term" value="P:positive regulation of centrosome duplication"/>
    <property type="evidence" value="ECO:0007669"/>
    <property type="project" value="Ensembl"/>
</dbReference>
<dbReference type="GO" id="GO:1904951">
    <property type="term" value="P:positive regulation of establishment of protein localization"/>
    <property type="evidence" value="ECO:0007669"/>
    <property type="project" value="Ensembl"/>
</dbReference>
<feature type="compositionally biased region" description="Polar residues" evidence="2">
    <location>
        <begin position="472"/>
        <end position="487"/>
    </location>
</feature>
<feature type="compositionally biased region" description="Polar residues" evidence="2">
    <location>
        <begin position="501"/>
        <end position="513"/>
    </location>
</feature>
<feature type="compositionally biased region" description="Basic and acidic residues" evidence="2">
    <location>
        <begin position="1716"/>
        <end position="1726"/>
    </location>
</feature>
<dbReference type="STRING" id="9986.ENSOCUP00000036923"/>
<organism evidence="3 4">
    <name type="scientific">Oryctolagus cuniculus</name>
    <name type="common">Rabbit</name>
    <dbReference type="NCBI Taxonomy" id="9986"/>
    <lineage>
        <taxon>Eukaryota</taxon>
        <taxon>Metazoa</taxon>
        <taxon>Chordata</taxon>
        <taxon>Craniata</taxon>
        <taxon>Vertebrata</taxon>
        <taxon>Euteleostomi</taxon>
        <taxon>Mammalia</taxon>
        <taxon>Eutheria</taxon>
        <taxon>Euarchontoglires</taxon>
        <taxon>Glires</taxon>
        <taxon>Lagomorpha</taxon>
        <taxon>Leporidae</taxon>
        <taxon>Oryctolagus</taxon>
    </lineage>
</organism>
<gene>
    <name evidence="3" type="primary">CEP295</name>
</gene>
<reference evidence="3 4" key="1">
    <citation type="journal article" date="2011" name="Nature">
        <title>A high-resolution map of human evolutionary constraint using 29 mammals.</title>
        <authorList>
            <person name="Lindblad-Toh K."/>
            <person name="Garber M."/>
            <person name="Zuk O."/>
            <person name="Lin M.F."/>
            <person name="Parker B.J."/>
            <person name="Washietl S."/>
            <person name="Kheradpour P."/>
            <person name="Ernst J."/>
            <person name="Jordan G."/>
            <person name="Mauceli E."/>
            <person name="Ward L.D."/>
            <person name="Lowe C.B."/>
            <person name="Holloway A.K."/>
            <person name="Clamp M."/>
            <person name="Gnerre S."/>
            <person name="Alfoldi J."/>
            <person name="Beal K."/>
            <person name="Chang J."/>
            <person name="Clawson H."/>
            <person name="Cuff J."/>
            <person name="Di Palma F."/>
            <person name="Fitzgerald S."/>
            <person name="Flicek P."/>
            <person name="Guttman M."/>
            <person name="Hubisz M.J."/>
            <person name="Jaffe D.B."/>
            <person name="Jungreis I."/>
            <person name="Kent W.J."/>
            <person name="Kostka D."/>
            <person name="Lara M."/>
            <person name="Martins A.L."/>
            <person name="Massingham T."/>
            <person name="Moltke I."/>
            <person name="Raney B.J."/>
            <person name="Rasmussen M.D."/>
            <person name="Robinson J."/>
            <person name="Stark A."/>
            <person name="Vilella A.J."/>
            <person name="Wen J."/>
            <person name="Xie X."/>
            <person name="Zody M.C."/>
            <person name="Baldwin J."/>
            <person name="Bloom T."/>
            <person name="Chin C.W."/>
            <person name="Heiman D."/>
            <person name="Nicol R."/>
            <person name="Nusbaum C."/>
            <person name="Young S."/>
            <person name="Wilkinson J."/>
            <person name="Worley K.C."/>
            <person name="Kovar C.L."/>
            <person name="Muzny D.M."/>
            <person name="Gibbs R.A."/>
            <person name="Cree A."/>
            <person name="Dihn H.H."/>
            <person name="Fowler G."/>
            <person name="Jhangiani S."/>
            <person name="Joshi V."/>
            <person name="Lee S."/>
            <person name="Lewis L.R."/>
            <person name="Nazareth L.V."/>
            <person name="Okwuonu G."/>
            <person name="Santibanez J."/>
            <person name="Warren W.C."/>
            <person name="Mardis E.R."/>
            <person name="Weinstock G.M."/>
            <person name="Wilson R.K."/>
            <person name="Delehaunty K."/>
            <person name="Dooling D."/>
            <person name="Fronik C."/>
            <person name="Fulton L."/>
            <person name="Fulton B."/>
            <person name="Graves T."/>
            <person name="Minx P."/>
            <person name="Sodergren E."/>
            <person name="Birney E."/>
            <person name="Margulies E.H."/>
            <person name="Herrero J."/>
            <person name="Green E.D."/>
            <person name="Haussler D."/>
            <person name="Siepel A."/>
            <person name="Goldman N."/>
            <person name="Pollard K.S."/>
            <person name="Pedersen J.S."/>
            <person name="Lander E.S."/>
            <person name="Kellis M."/>
        </authorList>
    </citation>
    <scope>NUCLEOTIDE SEQUENCE [LARGE SCALE GENOMIC DNA]</scope>
    <source>
        <strain evidence="3 4">Thorbecke inbred</strain>
    </source>
</reference>
<dbReference type="GeneTree" id="ENSGT00940000153123"/>
<feature type="region of interest" description="Disordered" evidence="2">
    <location>
        <begin position="1316"/>
        <end position="1335"/>
    </location>
</feature>
<feature type="region of interest" description="Disordered" evidence="2">
    <location>
        <begin position="1466"/>
        <end position="1485"/>
    </location>
</feature>
<feature type="compositionally biased region" description="Polar residues" evidence="2">
    <location>
        <begin position="1469"/>
        <end position="1481"/>
    </location>
</feature>
<feature type="region of interest" description="Disordered" evidence="2">
    <location>
        <begin position="1928"/>
        <end position="1965"/>
    </location>
</feature>
<dbReference type="GO" id="GO:0008017">
    <property type="term" value="F:microtubule binding"/>
    <property type="evidence" value="ECO:0007669"/>
    <property type="project" value="Ensembl"/>
</dbReference>
<dbReference type="EMBL" id="AAGW02008738">
    <property type="status" value="NOT_ANNOTATED_CDS"/>
    <property type="molecule type" value="Genomic_DNA"/>
</dbReference>
<feature type="coiled-coil region" evidence="1">
    <location>
        <begin position="265"/>
        <end position="323"/>
    </location>
</feature>
<feature type="coiled-coil region" evidence="1">
    <location>
        <begin position="2386"/>
        <end position="2416"/>
    </location>
</feature>
<dbReference type="GO" id="GO:1903724">
    <property type="term" value="P:positive regulation of centriole elongation"/>
    <property type="evidence" value="ECO:0007669"/>
    <property type="project" value="Ensembl"/>
</dbReference>
<feature type="coiled-coil region" evidence="1">
    <location>
        <begin position="555"/>
        <end position="594"/>
    </location>
</feature>
<dbReference type="FunCoup" id="A0A5F9CTF6">
    <property type="interactions" value="518"/>
</dbReference>
<dbReference type="InParanoid" id="A0A5F9CTF6"/>
<dbReference type="PANTHER" id="PTHR21553">
    <property type="entry name" value="ALMS1-RELATED"/>
    <property type="match status" value="1"/>
</dbReference>
<dbReference type="PaxDb" id="9986-ENSOCUP00000026820"/>
<proteinExistence type="predicted"/>
<feature type="region of interest" description="Disordered" evidence="2">
    <location>
        <begin position="472"/>
        <end position="520"/>
    </location>
</feature>
<feature type="coiled-coil region" evidence="1">
    <location>
        <begin position="831"/>
        <end position="868"/>
    </location>
</feature>
<dbReference type="GO" id="GO:0005813">
    <property type="term" value="C:centrosome"/>
    <property type="evidence" value="ECO:0007669"/>
    <property type="project" value="Ensembl"/>
</dbReference>
<dbReference type="GO" id="GO:0005814">
    <property type="term" value="C:centriole"/>
    <property type="evidence" value="ECO:0007669"/>
    <property type="project" value="Ensembl"/>
</dbReference>
<reference evidence="3" key="3">
    <citation type="submission" date="2025-09" db="UniProtKB">
        <authorList>
            <consortium name="Ensembl"/>
        </authorList>
    </citation>
    <scope>IDENTIFICATION</scope>
    <source>
        <strain evidence="3">Thorbecke</strain>
    </source>
</reference>
<feature type="compositionally biased region" description="Basic and acidic residues" evidence="2">
    <location>
        <begin position="677"/>
        <end position="692"/>
    </location>
</feature>
<dbReference type="GO" id="GO:0007099">
    <property type="term" value="P:centriole replication"/>
    <property type="evidence" value="ECO:0007669"/>
    <property type="project" value="Ensembl"/>
</dbReference>
<dbReference type="PANTHER" id="PTHR21553:SF25">
    <property type="entry name" value="CENTROSOMAL PROTEIN OF 295 KDA"/>
    <property type="match status" value="1"/>
</dbReference>
<sequence>MTEVTRALRWLPRRRTNGWWEADPWGPLGPAWLLELRTLRCVPSDYLYLKYTEMKRKVANAAKLRLSPNEEALILKEDYERRRKLRLLQVREQERDIALQIREDIKQRRNQQFTRLAEELRAEWEDSQTQKIQNLEKLYLASLRTMGEGHRQAKENEPDLDAVARRAAERKRRAQMRHKEALKLQKNQKEILTKEKTWHIQARKEALLMEKVRSTKIASLPPPPPTLFESIDVKRTSAVKPSSSTYHHMSTFVSREKDTKQPDAHLAAEEEAKRLDELQKQAAQEKMEQYEKAHVRGFQAMQKIHLAQNQEKLMKELKQLQQEDLARRRQTVAQMPPQLVELPYKRSEMKEDWQRELEFAFEDMYNADRKVKGNLILHLEPEPLPTVTDQIQDEELDLSVEQEGLGETENLQMTEAKIISSEPEVPLTMKTKQVSSKILFKKLLNKIRSQKSLWTIKSLSEDESEMITTVNEMKSKASTSESGTGQEQDAEGDRLTIESGPLTSEDTLPSGQIDSRKEQEINETLPVTTVAQSAVLLHPQEEAARVRISARQKQIMEIEEQKQKQLELLEQIEQQKLRLEIDCFRAQLEEEKGKKTQQTEVGAATVSCTVLPDEDSHRQMIRNYQHQLLQQNRLHKQSIETARKRLLEYQSMLKRRYPSMSATSLVSDSVVLVPPQKPERLTAVSEHRDQSQRPKLSPNKYQPTQPIQISRLEHDPFQVQKQSHFPQKQAERTETLSTPDVLARQYLESQEHLRQFTQTETQQKNYKSSKPDEPSLFLPLLPQRSFTSLPIKVESGKTHKPFSTMSKSAVAESHSVISQMHYGPLPFSENITAQQNHLKVLQEQLDLHKEALQARQEAQEQLLLCKQKQLEEQIGFSLFLPLHSSASLHGAKPESGKIQESSPIKVDTALSSGDSVVPQLQDRHLSFSQPVCLPQQTNFKFLQEKLNIQKDSLQARREAQEVLYIHKQSQLDGRVDSEQAEPSHLPFQVGQHAFTSPPSTDTKSRKIQEQCLPTSEKGFLSSQYEITKSEEESSGFLQQFLPLHDSLKLLKEQLTAQRDALQARHEAQMELLLHRQRDLRDSKSGHISSFSPMIVGHSFPSQDSDAESRRIEKPYLSEKEHVSPSSHLLVPTFQDKSLSLPQHSLPQQDLTALHEQSHIQRVILGAGQETQHKQSALENIQGNTFEETGLSSFIPQLAQASSPLLPSESGATQVFLSTESDNKIPSSQFQIPELQDRLLRISQLIQPQKDNLNALQEQLATQREAIFQLRQEAQEEQLLHRESEWKGRLSPEQVATSSLPQVAQLPFTSLPLTVSERTQESCSTNSDYTISSSRSEMPRLPDRLLGLSHSVLPQQDNLISLQEHLHAQANSLPSIEKTSKEFILPRQGKYEEKVSNEHFIQTHHDDLKALQQQLDIQRKAIRSRQEVQEEVLFKRLSKLEKRVSSEQISSSSFLPLDALPFASSDRTQKSLPTESNGTLPSSHPEITRSQDRLLSFSQPIHQQGNVTAQMDLPGEVCSSKRPQEELLLNKVNQLNKSESTEHAIPTFFKETEHSFIPLPFAEAKSKSICELHSSKNEHAALPSDSVFPRFEDRLLSFSQPVLAQQDNLGLQKQLGFEREVLHCSQQAQEELQVQRQTALQQQIQKHQETLKDFFKDNQTSNSTVENDLKMQKLGHFGEWLPRIQDLASNDQENSRVDRSNSDYNQLLSEHTSAKQSGEHLDKELGRRSSKPPVAKVRCGLEVNQHELSAIQEVESPASVRTSIPGKPDFCQDRDPMRVSISREQSFLGSPLACDPLVCLQSVAQDSVCGDEHDKAVQVKESEVENHAVLSFAVEEEYPRLGLIVKPDDKAETQAISPEPISSETVSTGSFLSYENIDLNLTDPEHMDYRKQESTTGKEEKTAVDLDFPELEHIFPHLHRQLFRPLEPHPDFGLSPSSSGISQDNRDFYQASDSSSEIHGATASSKRSLSLTALRTSLHSPNTSLNQQTNPDLALAAAQSFATENTEEPEQSFRQLLSEFSSQEESQHVDLPSIFSVEARYSSEGMDNQNYLSEEQTKILHNKKKSVHFQLSVENLSSVCSSSDEANVFDQVHVQHSTPCGSTSSECSIKHQLERKDKLGFEELSKRGIVTMLQSQELTENGQDEAYRVLAVNPDREEADSQLCIRTVEKGSSLQIPAIVPIQNEKCFEDSPKTETPETLRNLSQLAKSEPFLSSGSFSLQSSIPVWETESGHGIMEEPELTLVSTSDISIAETDFANLTLEEKEENEAKSCFQVSEFLPLVPETETSDHLPLSECSTDKSATVSTETLLEFTAIPGSLQEAFVKRKKSFIQRSCQRQKEIRNKIRISENSQIKTAKEKPPTGSFVNRLKGVSKVRVSVPEDRKTTHQRALRLYNQLAEVKQQKEEKAKQEAFAQNRARAKEFHKENTALLLSDYGILWRTSVFGHSVKSSWSHGSTSPL</sequence>
<dbReference type="Proteomes" id="UP000001811">
    <property type="component" value="Chromosome 1"/>
</dbReference>